<evidence type="ECO:0000256" key="1">
    <source>
        <dbReference type="ARBA" id="ARBA00004429"/>
    </source>
</evidence>
<evidence type="ECO:0000256" key="4">
    <source>
        <dbReference type="ARBA" id="ARBA00022519"/>
    </source>
</evidence>
<dbReference type="InterPro" id="IPR050366">
    <property type="entry name" value="BP-dependent_transpt_permease"/>
</dbReference>
<proteinExistence type="inferred from homology"/>
<keyword evidence="5 8" id="KW-0812">Transmembrane</keyword>
<feature type="transmembrane region" description="Helical" evidence="8">
    <location>
        <begin position="326"/>
        <end position="345"/>
    </location>
</feature>
<evidence type="ECO:0000256" key="8">
    <source>
        <dbReference type="RuleBase" id="RU363032"/>
    </source>
</evidence>
<dbReference type="GO" id="GO:0005886">
    <property type="term" value="C:plasma membrane"/>
    <property type="evidence" value="ECO:0007669"/>
    <property type="project" value="UniProtKB-SubCell"/>
</dbReference>
<name>A0A1I3XLA1_9HYPH</name>
<dbReference type="Pfam" id="PF00528">
    <property type="entry name" value="BPD_transp_1"/>
    <property type="match status" value="1"/>
</dbReference>
<evidence type="ECO:0000259" key="9">
    <source>
        <dbReference type="PROSITE" id="PS50928"/>
    </source>
</evidence>
<dbReference type="PROSITE" id="PS50928">
    <property type="entry name" value="ABC_TM1"/>
    <property type="match status" value="1"/>
</dbReference>
<sequence length="370" mass="40319">MDKVLALFRSARRAPLSVRVSLTILSLIAILSICGPMASVHPYDRVYRDYVLSPPSMKPHPTAAEANRALEDIAQRMRLHVETIDSRDGNIRAAFSSAQPIDPRALRAFERSDVFSVSRLVDASDEGRLLLLDLNLKREVFLFGTDVNGRDLLTRVLIAGRVSLSVGLLASFVALFVGVAYGAIAGYAGGWVDDLMMRAIEIVYALPFIFFVIVLVMLFGRHFALIFVAIGAVEWLDMARIVRGQTLSIKRRDYVGAAEALGANAPAIIWRHVLPNVAGPVIAYLALLAPRVILLESFVSFLGFGVQEPLTSWGVLIADGARNIQGAVHLLILPALFLGTTLAALQTLGDSWRHSFDSDGARADGALYKL</sequence>
<feature type="transmembrane region" description="Helical" evidence="8">
    <location>
        <begin position="162"/>
        <end position="184"/>
    </location>
</feature>
<dbReference type="SUPFAM" id="SSF161098">
    <property type="entry name" value="MetI-like"/>
    <property type="match status" value="1"/>
</dbReference>
<dbReference type="PANTHER" id="PTHR43386">
    <property type="entry name" value="OLIGOPEPTIDE TRANSPORT SYSTEM PERMEASE PROTEIN APPC"/>
    <property type="match status" value="1"/>
</dbReference>
<keyword evidence="3" id="KW-1003">Cell membrane</keyword>
<dbReference type="OrthoDB" id="9805884at2"/>
<accession>A0A1I3XLA1</accession>
<evidence type="ECO:0000256" key="6">
    <source>
        <dbReference type="ARBA" id="ARBA00022989"/>
    </source>
</evidence>
<feature type="transmembrane region" description="Helical" evidence="8">
    <location>
        <begin position="20"/>
        <end position="40"/>
    </location>
</feature>
<feature type="domain" description="ABC transmembrane type-1" evidence="9">
    <location>
        <begin position="160"/>
        <end position="349"/>
    </location>
</feature>
<evidence type="ECO:0000256" key="5">
    <source>
        <dbReference type="ARBA" id="ARBA00022692"/>
    </source>
</evidence>
<feature type="transmembrane region" description="Helical" evidence="8">
    <location>
        <begin position="204"/>
        <end position="233"/>
    </location>
</feature>
<dbReference type="CDD" id="cd06261">
    <property type="entry name" value="TM_PBP2"/>
    <property type="match status" value="1"/>
</dbReference>
<evidence type="ECO:0000256" key="3">
    <source>
        <dbReference type="ARBA" id="ARBA00022475"/>
    </source>
</evidence>
<dbReference type="AlphaFoldDB" id="A0A1I3XLA1"/>
<evidence type="ECO:0000313" key="11">
    <source>
        <dbReference type="Proteomes" id="UP000198755"/>
    </source>
</evidence>
<reference evidence="10 11" key="1">
    <citation type="submission" date="2016-10" db="EMBL/GenBank/DDBJ databases">
        <authorList>
            <person name="de Groot N.N."/>
        </authorList>
    </citation>
    <scope>NUCLEOTIDE SEQUENCE [LARGE SCALE GENOMIC DNA]</scope>
    <source>
        <strain evidence="10 11">NE2</strain>
    </source>
</reference>
<evidence type="ECO:0000256" key="2">
    <source>
        <dbReference type="ARBA" id="ARBA00022448"/>
    </source>
</evidence>
<evidence type="ECO:0000313" key="10">
    <source>
        <dbReference type="EMBL" id="SFK19821.1"/>
    </source>
</evidence>
<dbReference type="Gene3D" id="1.10.3720.10">
    <property type="entry name" value="MetI-like"/>
    <property type="match status" value="1"/>
</dbReference>
<keyword evidence="6 8" id="KW-1133">Transmembrane helix</keyword>
<comment type="similarity">
    <text evidence="8">Belongs to the binding-protein-dependent transport system permease family.</text>
</comment>
<dbReference type="RefSeq" id="WP_091679517.1">
    <property type="nucleotide sequence ID" value="NZ_FOSN01000003.1"/>
</dbReference>
<dbReference type="Proteomes" id="UP000198755">
    <property type="component" value="Unassembled WGS sequence"/>
</dbReference>
<keyword evidence="2 8" id="KW-0813">Transport</keyword>
<dbReference type="InterPro" id="IPR035906">
    <property type="entry name" value="MetI-like_sf"/>
</dbReference>
<dbReference type="InterPro" id="IPR000515">
    <property type="entry name" value="MetI-like"/>
</dbReference>
<keyword evidence="7 8" id="KW-0472">Membrane</keyword>
<dbReference type="EMBL" id="FOSN01000003">
    <property type="protein sequence ID" value="SFK19821.1"/>
    <property type="molecule type" value="Genomic_DNA"/>
</dbReference>
<evidence type="ECO:0000256" key="7">
    <source>
        <dbReference type="ARBA" id="ARBA00023136"/>
    </source>
</evidence>
<dbReference type="GO" id="GO:0055085">
    <property type="term" value="P:transmembrane transport"/>
    <property type="evidence" value="ECO:0007669"/>
    <property type="project" value="InterPro"/>
</dbReference>
<protein>
    <submittedName>
        <fullName evidence="10">Oligopeptide transport system permease protein</fullName>
    </submittedName>
</protein>
<keyword evidence="4" id="KW-0997">Cell inner membrane</keyword>
<dbReference type="STRING" id="1612308.SAMN05444581_103200"/>
<organism evidence="10 11">
    <name type="scientific">Methylocapsa palsarum</name>
    <dbReference type="NCBI Taxonomy" id="1612308"/>
    <lineage>
        <taxon>Bacteria</taxon>
        <taxon>Pseudomonadati</taxon>
        <taxon>Pseudomonadota</taxon>
        <taxon>Alphaproteobacteria</taxon>
        <taxon>Hyphomicrobiales</taxon>
        <taxon>Beijerinckiaceae</taxon>
        <taxon>Methylocapsa</taxon>
    </lineage>
</organism>
<gene>
    <name evidence="10" type="ORF">SAMN05444581_103200</name>
</gene>
<dbReference type="PANTHER" id="PTHR43386:SF2">
    <property type="entry name" value="OLIGOPEPTIDE TRANSPORT SYSTEM PERMEASE PROTEIN OPPC"/>
    <property type="match status" value="1"/>
</dbReference>
<keyword evidence="11" id="KW-1185">Reference proteome</keyword>
<comment type="subcellular location">
    <subcellularLocation>
        <location evidence="1">Cell inner membrane</location>
        <topology evidence="1">Multi-pass membrane protein</topology>
    </subcellularLocation>
    <subcellularLocation>
        <location evidence="8">Cell membrane</location>
        <topology evidence="8">Multi-pass membrane protein</topology>
    </subcellularLocation>
</comment>